<feature type="transmembrane region" description="Helical" evidence="13">
    <location>
        <begin position="798"/>
        <end position="818"/>
    </location>
</feature>
<dbReference type="SFLD" id="SFLDG00002">
    <property type="entry name" value="C1.7:_P-type_atpase_like"/>
    <property type="match status" value="1"/>
</dbReference>
<evidence type="ECO:0000256" key="6">
    <source>
        <dbReference type="ARBA" id="ARBA00022840"/>
    </source>
</evidence>
<evidence type="ECO:0000256" key="3">
    <source>
        <dbReference type="ARBA" id="ARBA00022553"/>
    </source>
</evidence>
<feature type="region of interest" description="Disordered" evidence="12">
    <location>
        <begin position="179"/>
        <end position="199"/>
    </location>
</feature>
<dbReference type="InterPro" id="IPR008250">
    <property type="entry name" value="ATPase_P-typ_transduc_dom_A_sf"/>
</dbReference>
<dbReference type="SUPFAM" id="SSF56784">
    <property type="entry name" value="HAD-like"/>
    <property type="match status" value="1"/>
</dbReference>
<dbReference type="InterPro" id="IPR004014">
    <property type="entry name" value="ATPase_P-typ_cation-transptr_N"/>
</dbReference>
<dbReference type="Pfam" id="PF13246">
    <property type="entry name" value="Cation_ATPase"/>
    <property type="match status" value="1"/>
</dbReference>
<feature type="transmembrane region" description="Helical" evidence="13">
    <location>
        <begin position="697"/>
        <end position="721"/>
    </location>
</feature>
<keyword evidence="8" id="KW-1278">Translocase</keyword>
<dbReference type="Pfam" id="PF08282">
    <property type="entry name" value="Hydrolase_3"/>
    <property type="match status" value="1"/>
</dbReference>
<evidence type="ECO:0000256" key="11">
    <source>
        <dbReference type="ARBA" id="ARBA00049360"/>
    </source>
</evidence>
<evidence type="ECO:0000256" key="4">
    <source>
        <dbReference type="ARBA" id="ARBA00022692"/>
    </source>
</evidence>
<evidence type="ECO:0000256" key="13">
    <source>
        <dbReference type="SAM" id="Phobius"/>
    </source>
</evidence>
<feature type="transmembrane region" description="Helical" evidence="13">
    <location>
        <begin position="284"/>
        <end position="308"/>
    </location>
</feature>
<comment type="caution">
    <text evidence="15">The sequence shown here is derived from an EMBL/GenBank/DDBJ whole genome shotgun (WGS) entry which is preliminary data.</text>
</comment>
<dbReference type="SFLD" id="SFLDS00003">
    <property type="entry name" value="Haloacid_Dehalogenase"/>
    <property type="match status" value="1"/>
</dbReference>
<dbReference type="SUPFAM" id="SSF81660">
    <property type="entry name" value="Metal cation-transporting ATPase, ATP-binding domain N"/>
    <property type="match status" value="1"/>
</dbReference>
<evidence type="ECO:0000256" key="7">
    <source>
        <dbReference type="ARBA" id="ARBA00022842"/>
    </source>
</evidence>
<gene>
    <name evidence="15" type="ORF">DF223_12785</name>
</gene>
<dbReference type="FunFam" id="3.40.50.1000:FF:000028">
    <property type="entry name" value="Calcium-transporting P-type ATPase, putative"/>
    <property type="match status" value="1"/>
</dbReference>
<evidence type="ECO:0000256" key="12">
    <source>
        <dbReference type="SAM" id="MobiDB-lite"/>
    </source>
</evidence>
<dbReference type="NCBIfam" id="TIGR01494">
    <property type="entry name" value="ATPase_P-type"/>
    <property type="match status" value="2"/>
</dbReference>
<reference evidence="16" key="1">
    <citation type="submission" date="2018-04" db="EMBL/GenBank/DDBJ databases">
        <authorList>
            <person name="Liu S."/>
            <person name="Wang Z."/>
            <person name="Li J."/>
        </authorList>
    </citation>
    <scope>NUCLEOTIDE SEQUENCE [LARGE SCALE GENOMIC DNA]</scope>
    <source>
        <strain evidence="16">622</strain>
    </source>
</reference>
<dbReference type="GO" id="GO:0005886">
    <property type="term" value="C:plasma membrane"/>
    <property type="evidence" value="ECO:0007669"/>
    <property type="project" value="UniProtKB-SubCell"/>
</dbReference>
<dbReference type="Pfam" id="PF00689">
    <property type="entry name" value="Cation_ATPase_C"/>
    <property type="match status" value="1"/>
</dbReference>
<evidence type="ECO:0000256" key="8">
    <source>
        <dbReference type="ARBA" id="ARBA00022967"/>
    </source>
</evidence>
<protein>
    <submittedName>
        <fullName evidence="15">Carbonate dehydratase</fullName>
    </submittedName>
</protein>
<dbReference type="Pfam" id="PF00690">
    <property type="entry name" value="Cation_ATPase_N"/>
    <property type="match status" value="1"/>
</dbReference>
<dbReference type="Proteomes" id="UP000244962">
    <property type="component" value="Unassembled WGS sequence"/>
</dbReference>
<dbReference type="RefSeq" id="WP_108963444.1">
    <property type="nucleotide sequence ID" value="NZ_QEFB01000013.1"/>
</dbReference>
<evidence type="ECO:0000256" key="1">
    <source>
        <dbReference type="ARBA" id="ARBA00004651"/>
    </source>
</evidence>
<dbReference type="GO" id="GO:0005524">
    <property type="term" value="F:ATP binding"/>
    <property type="evidence" value="ECO:0007669"/>
    <property type="project" value="UniProtKB-KW"/>
</dbReference>
<dbReference type="GO" id="GO:0016887">
    <property type="term" value="F:ATP hydrolysis activity"/>
    <property type="evidence" value="ECO:0007669"/>
    <property type="project" value="InterPro"/>
</dbReference>
<comment type="similarity">
    <text evidence="2">Belongs to the cation transport ATPase (P-type) (TC 3.A.3) family. Type IIA subfamily.</text>
</comment>
<dbReference type="Gene3D" id="1.20.1110.10">
    <property type="entry name" value="Calcium-transporting ATPase, transmembrane domain"/>
    <property type="match status" value="1"/>
</dbReference>
<feature type="transmembrane region" description="Helical" evidence="13">
    <location>
        <begin position="769"/>
        <end position="792"/>
    </location>
</feature>
<keyword evidence="10 13" id="KW-0472">Membrane</keyword>
<dbReference type="InterPro" id="IPR023299">
    <property type="entry name" value="ATPase_P-typ_cyto_dom_N"/>
</dbReference>
<dbReference type="Gene3D" id="3.40.50.1000">
    <property type="entry name" value="HAD superfamily/HAD-like"/>
    <property type="match status" value="1"/>
</dbReference>
<dbReference type="InterPro" id="IPR059000">
    <property type="entry name" value="ATPase_P-type_domA"/>
</dbReference>
<dbReference type="Gene3D" id="2.70.150.10">
    <property type="entry name" value="Calcium-transporting ATPase, cytoplasmic transduction domain A"/>
    <property type="match status" value="1"/>
</dbReference>
<keyword evidence="4 13" id="KW-0812">Transmembrane</keyword>
<dbReference type="Pfam" id="PF00122">
    <property type="entry name" value="E1-E2_ATPase"/>
    <property type="match status" value="1"/>
</dbReference>
<dbReference type="PANTHER" id="PTHR42861">
    <property type="entry name" value="CALCIUM-TRANSPORTING ATPASE"/>
    <property type="match status" value="1"/>
</dbReference>
<keyword evidence="3" id="KW-0597">Phosphoprotein</keyword>
<evidence type="ECO:0000313" key="16">
    <source>
        <dbReference type="Proteomes" id="UP000244962"/>
    </source>
</evidence>
<organism evidence="15 16">
    <name type="scientific">Mycetocola zhujimingii</name>
    <dbReference type="NCBI Taxonomy" id="2079792"/>
    <lineage>
        <taxon>Bacteria</taxon>
        <taxon>Bacillati</taxon>
        <taxon>Actinomycetota</taxon>
        <taxon>Actinomycetes</taxon>
        <taxon>Micrococcales</taxon>
        <taxon>Microbacteriaceae</taxon>
        <taxon>Mycetocola</taxon>
    </lineage>
</organism>
<accession>A0A2U1TC45</accession>
<sequence>MTLDTPTSAPAPAAHAQESDAVLAQLGSTPNGLSTADAAARLNQYGPNRLAEGKPRPALLRLLGHFRNILIYILLGAAVIKAVYRDWLDFWVIATVAVVTALIGFIQEGQAERALAGIRNLLSLSAHVRRDGSWIEVAADTLVPGDIVRIRAGDKIPADLRLISANQLEVDESALTGESVAAAKSTDSSPHDAGVGDREGMAFSGTAVTGGAGVGVVTATGPNTEIGHIQSLISEAQPLATPLTLQLDALSKRMALVIFVAAAVMTVAGRLLHDDSPRDLLTAAITFAVAAVPEGLPAIVTITLALGVQQMAKEQAITRKLTAVETLGSVTTICSDKTGTLTLNEMTVRDIITPAERFGVTGEGYRPVGEVHRASDGSVASLSDFSLAALVATVARCNDAALAQDGDEWSIVGAPTEGSLVVLARKLGFNPEGHTRLAELPFDSATKFMAVLDRDPAGVIRLMVKGAPDRLLERCTTELAPDGSTQPLDSARWHAAVDELGATGLRVLAAAWTRRDTLSDVAVESVRDLTFLGLVGIADPPRPEAIEAVRLCHSAGIRVAMITGDHAATAAAISSELGLADDDATRVVTGAELQRMSDSELSAIAPEVTVFARTSPEHKIRIVRALQSRGQVVAMTGDGVNDAPALRRADIGIAMGINGTEVTKEAADIVLADDDFATIERAVAEGRRIFDNIQKSLMFLLPTTFAQALVVLTAVLGGFVPPLQPTQVLWVNLVTGVTLSIALAYEREEPGVMNRPPRDRSTPVIDRILLPRIILVSVLITAATIGIFFFVLNTGSSFAVAQTSAVTMLVLGQATYLFNCRFLRSTSVTPRVLVGNRVVWYSIGILFAIQLTFIYAPFMQAWFDTVPLGPREWGIALGFGVAIFLIVEVEKAIVGGVERRRSA</sequence>
<dbReference type="InterPro" id="IPR036412">
    <property type="entry name" value="HAD-like_sf"/>
</dbReference>
<dbReference type="FunFam" id="2.70.150.10:FF:000160">
    <property type="entry name" value="Sarcoplasmic/endoplasmic reticulum calcium ATPase 1"/>
    <property type="match status" value="1"/>
</dbReference>
<proteinExistence type="inferred from homology"/>
<dbReference type="Gene3D" id="3.40.1110.10">
    <property type="entry name" value="Calcium-transporting ATPase, cytoplasmic domain N"/>
    <property type="match status" value="1"/>
</dbReference>
<comment type="catalytic activity">
    <reaction evidence="11">
        <text>ATP + H2O = ADP + phosphate + H(+)</text>
        <dbReference type="Rhea" id="RHEA:13065"/>
        <dbReference type="ChEBI" id="CHEBI:15377"/>
        <dbReference type="ChEBI" id="CHEBI:15378"/>
        <dbReference type="ChEBI" id="CHEBI:30616"/>
        <dbReference type="ChEBI" id="CHEBI:43474"/>
        <dbReference type="ChEBI" id="CHEBI:456216"/>
    </reaction>
</comment>
<evidence type="ECO:0000256" key="9">
    <source>
        <dbReference type="ARBA" id="ARBA00022989"/>
    </source>
</evidence>
<dbReference type="SMART" id="SM00831">
    <property type="entry name" value="Cation_ATPase_N"/>
    <property type="match status" value="1"/>
</dbReference>
<feature type="transmembrane region" description="Helical" evidence="13">
    <location>
        <begin position="727"/>
        <end position="745"/>
    </location>
</feature>
<dbReference type="InterPro" id="IPR023298">
    <property type="entry name" value="ATPase_P-typ_TM_dom_sf"/>
</dbReference>
<dbReference type="SUPFAM" id="SSF81653">
    <property type="entry name" value="Calcium ATPase, transduction domain A"/>
    <property type="match status" value="1"/>
</dbReference>
<dbReference type="InterPro" id="IPR006068">
    <property type="entry name" value="ATPase_P-typ_cation-transptr_C"/>
</dbReference>
<dbReference type="AlphaFoldDB" id="A0A2U1TC45"/>
<feature type="transmembrane region" description="Helical" evidence="13">
    <location>
        <begin position="838"/>
        <end position="858"/>
    </location>
</feature>
<name>A0A2U1TC45_9MICO</name>
<feature type="domain" description="Cation-transporting P-type ATPase N-terminal" evidence="14">
    <location>
        <begin position="13"/>
        <end position="86"/>
    </location>
</feature>
<dbReference type="EMBL" id="QEFB01000013">
    <property type="protein sequence ID" value="PWC06458.1"/>
    <property type="molecule type" value="Genomic_DNA"/>
</dbReference>
<feature type="transmembrane region" description="Helical" evidence="13">
    <location>
        <begin position="254"/>
        <end position="272"/>
    </location>
</feature>
<evidence type="ECO:0000256" key="5">
    <source>
        <dbReference type="ARBA" id="ARBA00022741"/>
    </source>
</evidence>
<dbReference type="PRINTS" id="PR00120">
    <property type="entry name" value="HATPASE"/>
</dbReference>
<dbReference type="InterPro" id="IPR018303">
    <property type="entry name" value="ATPase_P-typ_P_site"/>
</dbReference>
<keyword evidence="16" id="KW-1185">Reference proteome</keyword>
<comment type="subcellular location">
    <subcellularLocation>
        <location evidence="1">Cell membrane</location>
        <topology evidence="1">Multi-pass membrane protein</topology>
    </subcellularLocation>
</comment>
<feature type="transmembrane region" description="Helical" evidence="13">
    <location>
        <begin position="873"/>
        <end position="894"/>
    </location>
</feature>
<evidence type="ECO:0000256" key="10">
    <source>
        <dbReference type="ARBA" id="ARBA00023136"/>
    </source>
</evidence>
<feature type="transmembrane region" description="Helical" evidence="13">
    <location>
        <begin position="90"/>
        <end position="106"/>
    </location>
</feature>
<feature type="transmembrane region" description="Helical" evidence="13">
    <location>
        <begin position="66"/>
        <end position="84"/>
    </location>
</feature>
<keyword evidence="5" id="KW-0547">Nucleotide-binding</keyword>
<dbReference type="PROSITE" id="PS00154">
    <property type="entry name" value="ATPASE_E1_E2"/>
    <property type="match status" value="1"/>
</dbReference>
<evidence type="ECO:0000259" key="14">
    <source>
        <dbReference type="SMART" id="SM00831"/>
    </source>
</evidence>
<keyword evidence="7" id="KW-0460">Magnesium</keyword>
<evidence type="ECO:0000313" key="15">
    <source>
        <dbReference type="EMBL" id="PWC06458.1"/>
    </source>
</evidence>
<dbReference type="InterPro" id="IPR044492">
    <property type="entry name" value="P_typ_ATPase_HD_dom"/>
</dbReference>
<dbReference type="PRINTS" id="PR00119">
    <property type="entry name" value="CATATPASE"/>
</dbReference>
<keyword evidence="6" id="KW-0067">ATP-binding</keyword>
<dbReference type="InterPro" id="IPR023214">
    <property type="entry name" value="HAD_sf"/>
</dbReference>
<dbReference type="SUPFAM" id="SSF81665">
    <property type="entry name" value="Calcium ATPase, transmembrane domain M"/>
    <property type="match status" value="1"/>
</dbReference>
<dbReference type="InterPro" id="IPR001757">
    <property type="entry name" value="P_typ_ATPase"/>
</dbReference>
<keyword evidence="9 13" id="KW-1133">Transmembrane helix</keyword>
<evidence type="ECO:0000256" key="2">
    <source>
        <dbReference type="ARBA" id="ARBA00005675"/>
    </source>
</evidence>
<dbReference type="SFLD" id="SFLDF00027">
    <property type="entry name" value="p-type_atpase"/>
    <property type="match status" value="1"/>
</dbReference>